<feature type="signal peptide" evidence="1">
    <location>
        <begin position="1"/>
        <end position="18"/>
    </location>
</feature>
<keyword evidence="1" id="KW-0732">Signal</keyword>
<feature type="chain" id="PRO_5007542645" evidence="1">
    <location>
        <begin position="19"/>
        <end position="109"/>
    </location>
</feature>
<proteinExistence type="predicted"/>
<evidence type="ECO:0000256" key="1">
    <source>
        <dbReference type="SAM" id="SignalP"/>
    </source>
</evidence>
<protein>
    <submittedName>
        <fullName evidence="2">Putative salivary kunitz domain protein</fullName>
    </submittedName>
</protein>
<dbReference type="EMBL" id="GEGO01005002">
    <property type="protein sequence ID" value="JAR90402.1"/>
    <property type="molecule type" value="Transcribed_RNA"/>
</dbReference>
<reference evidence="2" key="1">
    <citation type="journal article" date="2018" name="PLoS Negl. Trop. Dis.">
        <title>Sialome diversity of ticks revealed by RNAseq of single tick salivary glands.</title>
        <authorList>
            <person name="Perner J."/>
            <person name="Kropackova S."/>
            <person name="Kopacek P."/>
            <person name="Ribeiro J.M."/>
        </authorList>
    </citation>
    <scope>NUCLEOTIDE SEQUENCE</scope>
    <source>
        <strain evidence="2">Siblings of single egg batch collected in Ceske Budejovice</strain>
        <tissue evidence="2">Salivary glands</tissue>
    </source>
</reference>
<organism evidence="2">
    <name type="scientific">Ixodes ricinus</name>
    <name type="common">Common tick</name>
    <name type="synonym">Acarus ricinus</name>
    <dbReference type="NCBI Taxonomy" id="34613"/>
    <lineage>
        <taxon>Eukaryota</taxon>
        <taxon>Metazoa</taxon>
        <taxon>Ecdysozoa</taxon>
        <taxon>Arthropoda</taxon>
        <taxon>Chelicerata</taxon>
        <taxon>Arachnida</taxon>
        <taxon>Acari</taxon>
        <taxon>Parasitiformes</taxon>
        <taxon>Ixodida</taxon>
        <taxon>Ixodoidea</taxon>
        <taxon>Ixodidae</taxon>
        <taxon>Ixodinae</taxon>
        <taxon>Ixodes</taxon>
    </lineage>
</organism>
<dbReference type="AlphaFoldDB" id="A0A147BIV4"/>
<accession>A0A147BIV4</accession>
<evidence type="ECO:0000313" key="2">
    <source>
        <dbReference type="EMBL" id="JAR90402.1"/>
    </source>
</evidence>
<feature type="non-terminal residue" evidence="2">
    <location>
        <position position="1"/>
    </location>
</feature>
<name>A0A147BIV4_IXORI</name>
<sequence length="109" mass="12558">SCILCFLAMCLFAYGSDYADFELQCTRRWPIPPFQCLFLCQHGEWKFLQPLPQFTVEQKPNGTHCRRYVFFSGECFNGRCVRATNVPIAADMTIPPEDESARNFTFASL</sequence>